<proteinExistence type="predicted"/>
<dbReference type="PANTHER" id="PTHR32305:SF15">
    <property type="entry name" value="PROTEIN RHSA-RELATED"/>
    <property type="match status" value="1"/>
</dbReference>
<dbReference type="Gene3D" id="2.180.10.10">
    <property type="entry name" value="RHS repeat-associated core"/>
    <property type="match status" value="1"/>
</dbReference>
<reference evidence="3" key="1">
    <citation type="submission" date="2016-11" db="EMBL/GenBank/DDBJ databases">
        <authorList>
            <person name="Varghese N."/>
            <person name="Submissions S."/>
        </authorList>
    </citation>
    <scope>NUCLEOTIDE SEQUENCE [LARGE SCALE GENOMIC DNA]</scope>
    <source>
        <strain evidence="3">DSM 26349</strain>
    </source>
</reference>
<evidence type="ECO:0000256" key="1">
    <source>
        <dbReference type="SAM" id="MobiDB-lite"/>
    </source>
</evidence>
<dbReference type="RefSeq" id="WP_317045085.1">
    <property type="nucleotide sequence ID" value="NZ_FQYV01000014.1"/>
</dbReference>
<dbReference type="Proteomes" id="UP000184172">
    <property type="component" value="Unassembled WGS sequence"/>
</dbReference>
<organism evidence="2 3">
    <name type="scientific">Aequorivita viscosa</name>
    <dbReference type="NCBI Taxonomy" id="797419"/>
    <lineage>
        <taxon>Bacteria</taxon>
        <taxon>Pseudomonadati</taxon>
        <taxon>Bacteroidota</taxon>
        <taxon>Flavobacteriia</taxon>
        <taxon>Flavobacteriales</taxon>
        <taxon>Flavobacteriaceae</taxon>
        <taxon>Aequorivita</taxon>
    </lineage>
</organism>
<dbReference type="NCBIfam" id="TIGR03696">
    <property type="entry name" value="Rhs_assc_core"/>
    <property type="match status" value="1"/>
</dbReference>
<feature type="region of interest" description="Disordered" evidence="1">
    <location>
        <begin position="233"/>
        <end position="266"/>
    </location>
</feature>
<gene>
    <name evidence="2" type="ORF">SAMN04487908_11475</name>
</gene>
<evidence type="ECO:0000313" key="3">
    <source>
        <dbReference type="Proteomes" id="UP000184172"/>
    </source>
</evidence>
<protein>
    <submittedName>
        <fullName evidence="2">RHS repeat-associated core domain-containing protein</fullName>
    </submittedName>
</protein>
<name>A0A1M6IKL9_9FLAO</name>
<feature type="compositionally biased region" description="Polar residues" evidence="1">
    <location>
        <begin position="255"/>
        <end position="266"/>
    </location>
</feature>
<dbReference type="EMBL" id="FQYV01000014">
    <property type="protein sequence ID" value="SHJ34925.1"/>
    <property type="molecule type" value="Genomic_DNA"/>
</dbReference>
<accession>A0A1M6IKL9</accession>
<feature type="non-terminal residue" evidence="2">
    <location>
        <position position="1"/>
    </location>
</feature>
<dbReference type="AlphaFoldDB" id="A0A1M6IKL9"/>
<keyword evidence="3" id="KW-1185">Reference proteome</keyword>
<evidence type="ECO:0000313" key="2">
    <source>
        <dbReference type="EMBL" id="SHJ34925.1"/>
    </source>
</evidence>
<dbReference type="PANTHER" id="PTHR32305">
    <property type="match status" value="1"/>
</dbReference>
<dbReference type="InterPro" id="IPR050708">
    <property type="entry name" value="T6SS_VgrG/RHS"/>
</dbReference>
<dbReference type="InterPro" id="IPR022385">
    <property type="entry name" value="Rhs_assc_core"/>
</dbReference>
<dbReference type="STRING" id="797419.SAMN05216556_10777"/>
<sequence>STNTEYMDGFQYTDGILDFFPHAEGYVKATPAGLGGNSTYTFNYVFNYTDHLGNIRLRFTEHPQTGETKILEENHYYPYGLTHKGYNGQHSVVGIGNMSSYITIVPVTPLLADSYKYKFGGKEIQTEFDINTYDFGARNYDPALGRWMNLDPLAEAMRRHSPYNYAFNNPNYFIDPDGMAPIPGGAFVSDTKYLGTSDTSTGGFGGFDVRTFDKDGNTLDSVTVNSNQGVDINADGDITKNDLQTPGDGELSLETAENNSGLNSNDPPSRWQKIFKSFRQTADISTCLSGLSGTAQVGMLEYRKSLPIENKIGTFSRFSSTYIGLGKVTRIGGNIGNVATLGGIYYDYTEMTSGNISQTRFAFRTTSVFASLGTSIAVGSAYGGPYGAAGGALVGAAFVGAEIFYDWWNSNITPQINRSFQFNINGLMHGFRP</sequence>